<keyword evidence="1" id="KW-1133">Transmembrane helix</keyword>
<accession>A0A1S0TRN3</accession>
<dbReference type="GeneID" id="9947013"/>
<sequence length="102" mass="12018">MYFYVDEYNGYYYRYVPYGGGLLFMIMIFLICCCCLLSASEVPPYGYYYDCMCCGPCIHCRPFYRHQHHLNPVVVVQEEVVFVESNSQKDRKLSEIDFTVLG</sequence>
<name>A0A1S0TRN3_LOALO</name>
<gene>
    <name evidence="2" type="ORF">LOAG_09575</name>
</gene>
<dbReference type="OrthoDB" id="10443514at2759"/>
<dbReference type="RefSeq" id="XP_003145150.1">
    <property type="nucleotide sequence ID" value="XM_003145102.1"/>
</dbReference>
<proteinExistence type="predicted"/>
<dbReference type="CTD" id="9947013"/>
<evidence type="ECO:0000256" key="1">
    <source>
        <dbReference type="SAM" id="Phobius"/>
    </source>
</evidence>
<dbReference type="AlphaFoldDB" id="A0A1S0TRN3"/>
<protein>
    <submittedName>
        <fullName evidence="2">Uncharacterized protein</fullName>
    </submittedName>
</protein>
<organism evidence="2">
    <name type="scientific">Loa loa</name>
    <name type="common">Eye worm</name>
    <name type="synonym">Filaria loa</name>
    <dbReference type="NCBI Taxonomy" id="7209"/>
    <lineage>
        <taxon>Eukaryota</taxon>
        <taxon>Metazoa</taxon>
        <taxon>Ecdysozoa</taxon>
        <taxon>Nematoda</taxon>
        <taxon>Chromadorea</taxon>
        <taxon>Rhabditida</taxon>
        <taxon>Spirurina</taxon>
        <taxon>Spiruromorpha</taxon>
        <taxon>Filarioidea</taxon>
        <taxon>Onchocercidae</taxon>
        <taxon>Loa</taxon>
    </lineage>
</organism>
<keyword evidence="1" id="KW-0472">Membrane</keyword>
<dbReference type="EMBL" id="JH712239">
    <property type="protein sequence ID" value="EFO18923.1"/>
    <property type="molecule type" value="Genomic_DNA"/>
</dbReference>
<keyword evidence="1" id="KW-0812">Transmembrane</keyword>
<reference evidence="2" key="1">
    <citation type="submission" date="2012-04" db="EMBL/GenBank/DDBJ databases">
        <title>The Genome Sequence of Loa loa.</title>
        <authorList>
            <consortium name="The Broad Institute Genome Sequencing Platform"/>
            <consortium name="Broad Institute Genome Sequencing Center for Infectious Disease"/>
            <person name="Nutman T.B."/>
            <person name="Fink D.L."/>
            <person name="Russ C."/>
            <person name="Young S."/>
            <person name="Zeng Q."/>
            <person name="Gargeya S."/>
            <person name="Alvarado L."/>
            <person name="Berlin A."/>
            <person name="Chapman S.B."/>
            <person name="Chen Z."/>
            <person name="Freedman E."/>
            <person name="Gellesch M."/>
            <person name="Goldberg J."/>
            <person name="Griggs A."/>
            <person name="Gujja S."/>
            <person name="Heilman E.R."/>
            <person name="Heiman D."/>
            <person name="Howarth C."/>
            <person name="Mehta T."/>
            <person name="Neiman D."/>
            <person name="Pearson M."/>
            <person name="Roberts A."/>
            <person name="Saif S."/>
            <person name="Shea T."/>
            <person name="Shenoy N."/>
            <person name="Sisk P."/>
            <person name="Stolte C."/>
            <person name="Sykes S."/>
            <person name="White J."/>
            <person name="Yandava C."/>
            <person name="Haas B."/>
            <person name="Henn M.R."/>
            <person name="Nusbaum C."/>
            <person name="Birren B."/>
        </authorList>
    </citation>
    <scope>NUCLEOTIDE SEQUENCE [LARGE SCALE GENOMIC DNA]</scope>
</reference>
<dbReference type="InParanoid" id="A0A1S0TRN3"/>
<feature type="transmembrane region" description="Helical" evidence="1">
    <location>
        <begin position="20"/>
        <end position="39"/>
    </location>
</feature>
<dbReference type="KEGG" id="loa:LOAG_09575"/>
<evidence type="ECO:0000313" key="2">
    <source>
        <dbReference type="EMBL" id="EFO18923.1"/>
    </source>
</evidence>